<keyword evidence="2" id="KW-1185">Reference proteome</keyword>
<dbReference type="EMBL" id="JABSTQ010011037">
    <property type="protein sequence ID" value="KAG0415721.1"/>
    <property type="molecule type" value="Genomic_DNA"/>
</dbReference>
<protein>
    <submittedName>
        <fullName evidence="1">Uncharacterized protein</fullName>
    </submittedName>
</protein>
<gene>
    <name evidence="1" type="ORF">HPB47_007103</name>
</gene>
<dbReference type="Proteomes" id="UP000805193">
    <property type="component" value="Unassembled WGS sequence"/>
</dbReference>
<proteinExistence type="predicted"/>
<evidence type="ECO:0000313" key="1">
    <source>
        <dbReference type="EMBL" id="KAG0415721.1"/>
    </source>
</evidence>
<name>A0AC60P8L1_IXOPE</name>
<comment type="caution">
    <text evidence="1">The sequence shown here is derived from an EMBL/GenBank/DDBJ whole genome shotgun (WGS) entry which is preliminary data.</text>
</comment>
<accession>A0AC60P8L1</accession>
<sequence>MRSPSNPFLFLLQVFVLIALPSSFNHHEQSKAEECQLFSDLTSIYTFNVESGTVFDERRRFVIDMNDSFDIRPQRYQLQWARWHDNDAVTNEPLLVSAAGV</sequence>
<organism evidence="1 2">
    <name type="scientific">Ixodes persulcatus</name>
    <name type="common">Taiga tick</name>
    <dbReference type="NCBI Taxonomy" id="34615"/>
    <lineage>
        <taxon>Eukaryota</taxon>
        <taxon>Metazoa</taxon>
        <taxon>Ecdysozoa</taxon>
        <taxon>Arthropoda</taxon>
        <taxon>Chelicerata</taxon>
        <taxon>Arachnida</taxon>
        <taxon>Acari</taxon>
        <taxon>Parasitiformes</taxon>
        <taxon>Ixodida</taxon>
        <taxon>Ixodoidea</taxon>
        <taxon>Ixodidae</taxon>
        <taxon>Ixodinae</taxon>
        <taxon>Ixodes</taxon>
    </lineage>
</organism>
<reference evidence="1 2" key="1">
    <citation type="journal article" date="2020" name="Cell">
        <title>Large-Scale Comparative Analyses of Tick Genomes Elucidate Their Genetic Diversity and Vector Capacities.</title>
        <authorList>
            <consortium name="Tick Genome and Microbiome Consortium (TIGMIC)"/>
            <person name="Jia N."/>
            <person name="Wang J."/>
            <person name="Shi W."/>
            <person name="Du L."/>
            <person name="Sun Y."/>
            <person name="Zhan W."/>
            <person name="Jiang J.F."/>
            <person name="Wang Q."/>
            <person name="Zhang B."/>
            <person name="Ji P."/>
            <person name="Bell-Sakyi L."/>
            <person name="Cui X.M."/>
            <person name="Yuan T.T."/>
            <person name="Jiang B.G."/>
            <person name="Yang W.F."/>
            <person name="Lam T.T."/>
            <person name="Chang Q.C."/>
            <person name="Ding S.J."/>
            <person name="Wang X.J."/>
            <person name="Zhu J.G."/>
            <person name="Ruan X.D."/>
            <person name="Zhao L."/>
            <person name="Wei J.T."/>
            <person name="Ye R.Z."/>
            <person name="Que T.C."/>
            <person name="Du C.H."/>
            <person name="Zhou Y.H."/>
            <person name="Cheng J.X."/>
            <person name="Dai P.F."/>
            <person name="Guo W.B."/>
            <person name="Han X.H."/>
            <person name="Huang E.J."/>
            <person name="Li L.F."/>
            <person name="Wei W."/>
            <person name="Gao Y.C."/>
            <person name="Liu J.Z."/>
            <person name="Shao H.Z."/>
            <person name="Wang X."/>
            <person name="Wang C.C."/>
            <person name="Yang T.C."/>
            <person name="Huo Q.B."/>
            <person name="Li W."/>
            <person name="Chen H.Y."/>
            <person name="Chen S.E."/>
            <person name="Zhou L.G."/>
            <person name="Ni X.B."/>
            <person name="Tian J.H."/>
            <person name="Sheng Y."/>
            <person name="Liu T."/>
            <person name="Pan Y.S."/>
            <person name="Xia L.Y."/>
            <person name="Li J."/>
            <person name="Zhao F."/>
            <person name="Cao W.C."/>
        </authorList>
    </citation>
    <scope>NUCLEOTIDE SEQUENCE [LARGE SCALE GENOMIC DNA]</scope>
    <source>
        <strain evidence="1">Iper-2018</strain>
    </source>
</reference>
<evidence type="ECO:0000313" key="2">
    <source>
        <dbReference type="Proteomes" id="UP000805193"/>
    </source>
</evidence>